<dbReference type="Gene3D" id="2.30.30.40">
    <property type="entry name" value="SH3 Domains"/>
    <property type="match status" value="2"/>
</dbReference>
<dbReference type="Proteomes" id="UP000031549">
    <property type="component" value="Unassembled WGS sequence"/>
</dbReference>
<accession>A0A846GZT5</accession>
<evidence type="ECO:0000313" key="2">
    <source>
        <dbReference type="EMBL" id="NEU71196.1"/>
    </source>
</evidence>
<evidence type="ECO:0000313" key="3">
    <source>
        <dbReference type="Proteomes" id="UP000031549"/>
    </source>
</evidence>
<keyword evidence="1" id="KW-0812">Transmembrane</keyword>
<protein>
    <submittedName>
        <fullName evidence="2">SH3 domain-containing protein</fullName>
    </submittedName>
</protein>
<evidence type="ECO:0000256" key="1">
    <source>
        <dbReference type="SAM" id="Phobius"/>
    </source>
</evidence>
<gene>
    <name evidence="2" type="ORF">PI95_001025</name>
</gene>
<dbReference type="AlphaFoldDB" id="A0A846GZT5"/>
<dbReference type="EMBL" id="JTCM02000001">
    <property type="protein sequence ID" value="NEU71196.1"/>
    <property type="molecule type" value="Genomic_DNA"/>
</dbReference>
<dbReference type="RefSeq" id="WP_039754037.1">
    <property type="nucleotide sequence ID" value="NZ_JTCM02000001.1"/>
</dbReference>
<name>A0A846GZT5_9CYAN</name>
<organism evidence="2 3">
    <name type="scientific">Hassallia byssoidea VB512170</name>
    <dbReference type="NCBI Taxonomy" id="1304833"/>
    <lineage>
        <taxon>Bacteria</taxon>
        <taxon>Bacillati</taxon>
        <taxon>Cyanobacteriota</taxon>
        <taxon>Cyanophyceae</taxon>
        <taxon>Nostocales</taxon>
        <taxon>Tolypothrichaceae</taxon>
        <taxon>Hassallia</taxon>
    </lineage>
</organism>
<reference evidence="2 3" key="1">
    <citation type="journal article" date="2015" name="Genome Announc.">
        <title>Draft Genome Sequence of Cyanobacterium Hassallia byssoidea Strain VB512170, Isolated from Monuments in India.</title>
        <authorList>
            <person name="Singh D."/>
            <person name="Chandrababunaidu M.M."/>
            <person name="Panda A."/>
            <person name="Sen D."/>
            <person name="Bhattacharyya S."/>
            <person name="Adhikary S.P."/>
            <person name="Tripathy S."/>
        </authorList>
    </citation>
    <scope>NUCLEOTIDE SEQUENCE [LARGE SCALE GENOMIC DNA]</scope>
    <source>
        <strain evidence="2 3">VB512170</strain>
    </source>
</reference>
<comment type="caution">
    <text evidence="2">The sequence shown here is derived from an EMBL/GenBank/DDBJ whole genome shotgun (WGS) entry which is preliminary data.</text>
</comment>
<sequence>MKKTIQNIVFSGVNITLLAVIPFFIKAPYANAQSIESAVVIDPPSNVRVKPNGAIICSVRSQTSIAIYDYKNGWYKTDVCGRSGYIHQSQVRLQPDSEVVEAYCSVTGIQTGQLALRLSPNGKSKAGLNNGNTVLPIKTQGNWSYVRVIFGPNNRVNGLEGWVNSNYIACP</sequence>
<feature type="transmembrane region" description="Helical" evidence="1">
    <location>
        <begin position="7"/>
        <end position="25"/>
    </location>
</feature>
<proteinExistence type="predicted"/>
<keyword evidence="1" id="KW-0472">Membrane</keyword>
<keyword evidence="1" id="KW-1133">Transmembrane helix</keyword>
<keyword evidence="3" id="KW-1185">Reference proteome</keyword>